<evidence type="ECO:0000259" key="1">
    <source>
        <dbReference type="SMART" id="SM00642"/>
    </source>
</evidence>
<dbReference type="NCBIfam" id="TIGR02401">
    <property type="entry name" value="trehalose_TreY"/>
    <property type="match status" value="1"/>
</dbReference>
<dbReference type="PANTHER" id="PTHR10357">
    <property type="entry name" value="ALPHA-AMYLASE FAMILY MEMBER"/>
    <property type="match status" value="1"/>
</dbReference>
<dbReference type="Gene3D" id="3.20.20.80">
    <property type="entry name" value="Glycosidases"/>
    <property type="match status" value="3"/>
</dbReference>
<dbReference type="GO" id="GO:0047470">
    <property type="term" value="F:(1,4)-alpha-D-glucan 1-alpha-D-glucosylmutase activity"/>
    <property type="evidence" value="ECO:0007669"/>
    <property type="project" value="UniProtKB-EC"/>
</dbReference>
<dbReference type="Proteomes" id="UP001589814">
    <property type="component" value="Unassembled WGS sequence"/>
</dbReference>
<dbReference type="PANTHER" id="PTHR10357:SF216">
    <property type="entry name" value="MALTOOLIGOSYL TREHALOSE SYNTHASE-RELATED"/>
    <property type="match status" value="1"/>
</dbReference>
<dbReference type="SMART" id="SM00642">
    <property type="entry name" value="Aamy"/>
    <property type="match status" value="1"/>
</dbReference>
<comment type="caution">
    <text evidence="2">The sequence shown here is derived from an EMBL/GenBank/DDBJ whole genome shotgun (WGS) entry which is preliminary data.</text>
</comment>
<dbReference type="EMBL" id="JBHLVX010000005">
    <property type="protein sequence ID" value="MFC0266658.1"/>
    <property type="molecule type" value="Genomic_DNA"/>
</dbReference>
<reference evidence="2 3" key="1">
    <citation type="submission" date="2024-09" db="EMBL/GenBank/DDBJ databases">
        <authorList>
            <person name="Sun Q."/>
            <person name="Mori K."/>
        </authorList>
    </citation>
    <scope>NUCLEOTIDE SEQUENCE [LARGE SCALE GENOMIC DNA]</scope>
    <source>
        <strain evidence="2 3">CCM 7415</strain>
    </source>
</reference>
<dbReference type="Pfam" id="PF00128">
    <property type="entry name" value="Alpha-amylase"/>
    <property type="match status" value="1"/>
</dbReference>
<gene>
    <name evidence="2" type="primary">treY</name>
    <name evidence="2" type="ORF">ACFFHW_01385</name>
</gene>
<dbReference type="RefSeq" id="WP_019951282.1">
    <property type="nucleotide sequence ID" value="NZ_JBHLVX010000005.1"/>
</dbReference>
<keyword evidence="3" id="KW-1185">Reference proteome</keyword>
<organism evidence="2 3">
    <name type="scientific">Kushneria aurantia</name>
    <dbReference type="NCBI Taxonomy" id="504092"/>
    <lineage>
        <taxon>Bacteria</taxon>
        <taxon>Pseudomonadati</taxon>
        <taxon>Pseudomonadota</taxon>
        <taxon>Gammaproteobacteria</taxon>
        <taxon>Oceanospirillales</taxon>
        <taxon>Halomonadaceae</taxon>
        <taxon>Kushneria</taxon>
    </lineage>
</organism>
<accession>A0ABV6FZ33</accession>
<dbReference type="SUPFAM" id="SSF51445">
    <property type="entry name" value="(Trans)glycosidases"/>
    <property type="match status" value="1"/>
</dbReference>
<dbReference type="InterPro" id="IPR006047">
    <property type="entry name" value="GH13_cat_dom"/>
</dbReference>
<dbReference type="Gene3D" id="3.30.1590.10">
    <property type="entry name" value="Maltooligosyl trehalose synthase, domain 2"/>
    <property type="match status" value="1"/>
</dbReference>
<dbReference type="InterPro" id="IPR012767">
    <property type="entry name" value="Trehalose_TreY"/>
</dbReference>
<feature type="domain" description="Glycosyl hydrolase family 13 catalytic" evidence="1">
    <location>
        <begin position="25"/>
        <end position="525"/>
    </location>
</feature>
<dbReference type="CDD" id="cd11336">
    <property type="entry name" value="AmyAc_MTSase"/>
    <property type="match status" value="1"/>
</dbReference>
<dbReference type="InterPro" id="IPR017853">
    <property type="entry name" value="GH"/>
</dbReference>
<name>A0ABV6FZ33_9GAMM</name>
<keyword evidence="2" id="KW-0413">Isomerase</keyword>
<protein>
    <submittedName>
        <fullName evidence="2">Malto-oligosyltrehalose synthase</fullName>
        <ecNumber evidence="2">5.4.99.15</ecNumber>
    </submittedName>
</protein>
<dbReference type="EC" id="5.4.99.15" evidence="2"/>
<sequence>MSDLAISAPRALTGVDTPLSMMRLQFHPDFGLDAATALVDYFAALGVTHLYASPIWAARSGSTHGYDGIDPTRLNPEIGDEAALERLVAQLRAHDMGLIVDFVPNHLAVGGRDNPYWLDVLRWGRESRFADMFDVEWDGGGNPDLQERLLVPFLGTPYGEALASGDMQLAFDASSGLFHIDYFEHRFPIDPRCQALMLLEAGIGEMAAPFEQIEQALSLEAGAERAGLALAEFARSAEGKARIEALLGAYSGDSEAGCERLHALLERQHYRLAFWRTAHDCLNWRRFFDITELGGIRVEDPAVFAQTHVYLLELIERGLVDGVRLDHVDGLADPAAYCRLLRQRVDEAAARRPGGVPRHPLPIYVEKILEGNESLPEDWGVTGTTGYEFMNAISKLQHDAGGEPALSALWHAMSEREATFEEEVAKARREMIETALATEFDRAVRAFVAVARADRATRDITPGMIRRATRELAIQFPVYRSYADEKGRPARDRLFFAHALKAARAHLDPPDHVALEALDDWLGGRAPETFDEPQRSHRLTAMVRFAQFTSPLAAKAVEDTAGYRSAVLISRNDVGFDGAHFAAPVEAFHRYNARQARHFPHAMLTTATHDHKRGEDVRARLAALSELGDTYAERVRHWMTRSPVLRDGSDATGPTPGEEMMLYQIVIGAWPLALSPQDSAGLSTFAERVADWQQKALREAKLSSHWLFPDERHEAQCRHFTMALLTAPEGESLRRDIHALVERLAGPGAVNGLVQALARMTAPGVPDCYQGTERWDFSLVDPDNRRPVDFAARRAQQESVVDWPALVGDWRDGRVKQALINAVLDLRRRLPSLFLEGDYQPLVVEGEWASRVVAFSRSLGEQSVAVIMPRHVVALSDSGTLAITPQRWGNTRIQAPAEDGWRSLMGGEAVEGAQWPLSALFATLPLAVLVRHGDDTTVSVQAEARQAGVNDFDADTAALDSA</sequence>
<evidence type="ECO:0000313" key="3">
    <source>
        <dbReference type="Proteomes" id="UP001589814"/>
    </source>
</evidence>
<evidence type="ECO:0000313" key="2">
    <source>
        <dbReference type="EMBL" id="MFC0266658.1"/>
    </source>
</evidence>
<proteinExistence type="predicted"/>